<reference evidence="3 4" key="1">
    <citation type="submission" date="2023-04" db="EMBL/GenBank/DDBJ databases">
        <title>Funneling lignin-derived compounds into biodiesel using alkali-halophilic Citricoccus sp. P2.</title>
        <authorList>
            <person name="Luo C.-B."/>
        </authorList>
    </citation>
    <scope>NUCLEOTIDE SEQUENCE [LARGE SCALE GENOMIC DNA]</scope>
    <source>
        <strain evidence="3 4">P2</strain>
    </source>
</reference>
<evidence type="ECO:0000313" key="4">
    <source>
        <dbReference type="Proteomes" id="UP001219037"/>
    </source>
</evidence>
<protein>
    <submittedName>
        <fullName evidence="3">HNH endonuclease signature motif containing protein</fullName>
    </submittedName>
</protein>
<keyword evidence="3" id="KW-0255">Endonuclease</keyword>
<feature type="compositionally biased region" description="Basic and acidic residues" evidence="1">
    <location>
        <begin position="119"/>
        <end position="134"/>
    </location>
</feature>
<dbReference type="SMART" id="SM00507">
    <property type="entry name" value="HNHc"/>
    <property type="match status" value="1"/>
</dbReference>
<dbReference type="Pfam" id="PF01844">
    <property type="entry name" value="HNH"/>
    <property type="match status" value="1"/>
</dbReference>
<keyword evidence="3" id="KW-0540">Nuclease</keyword>
<dbReference type="Proteomes" id="UP001219037">
    <property type="component" value="Chromosome"/>
</dbReference>
<keyword evidence="3" id="KW-0378">Hydrolase</keyword>
<feature type="region of interest" description="Disordered" evidence="1">
    <location>
        <begin position="109"/>
        <end position="141"/>
    </location>
</feature>
<dbReference type="EMBL" id="CP121252">
    <property type="protein sequence ID" value="WFP16053.1"/>
    <property type="molecule type" value="Genomic_DNA"/>
</dbReference>
<name>A0ABY8H5U5_9MICC</name>
<dbReference type="InterPro" id="IPR002711">
    <property type="entry name" value="HNH"/>
</dbReference>
<dbReference type="Gene3D" id="1.10.30.50">
    <property type="match status" value="1"/>
</dbReference>
<evidence type="ECO:0000259" key="2">
    <source>
        <dbReference type="SMART" id="SM00507"/>
    </source>
</evidence>
<feature type="region of interest" description="Disordered" evidence="1">
    <location>
        <begin position="402"/>
        <end position="507"/>
    </location>
</feature>
<feature type="compositionally biased region" description="Acidic residues" evidence="1">
    <location>
        <begin position="402"/>
        <end position="415"/>
    </location>
</feature>
<accession>A0ABY8H5U5</accession>
<proteinExistence type="predicted"/>
<evidence type="ECO:0000256" key="1">
    <source>
        <dbReference type="SAM" id="MobiDB-lite"/>
    </source>
</evidence>
<feature type="domain" description="HNH nuclease" evidence="2">
    <location>
        <begin position="637"/>
        <end position="689"/>
    </location>
</feature>
<evidence type="ECO:0000313" key="3">
    <source>
        <dbReference type="EMBL" id="WFP16053.1"/>
    </source>
</evidence>
<dbReference type="InterPro" id="IPR003615">
    <property type="entry name" value="HNH_nuc"/>
</dbReference>
<feature type="compositionally biased region" description="Polar residues" evidence="1">
    <location>
        <begin position="423"/>
        <end position="438"/>
    </location>
</feature>
<keyword evidence="4" id="KW-1185">Reference proteome</keyword>
<gene>
    <name evidence="3" type="ORF">P8192_11730</name>
</gene>
<dbReference type="GO" id="GO:0004519">
    <property type="term" value="F:endonuclease activity"/>
    <property type="evidence" value="ECO:0007669"/>
    <property type="project" value="UniProtKB-KW"/>
</dbReference>
<organism evidence="3 4">
    <name type="scientific">Citricoccus muralis</name>
    <dbReference type="NCBI Taxonomy" id="169134"/>
    <lineage>
        <taxon>Bacteria</taxon>
        <taxon>Bacillati</taxon>
        <taxon>Actinomycetota</taxon>
        <taxon>Actinomycetes</taxon>
        <taxon>Micrococcales</taxon>
        <taxon>Micrococcaceae</taxon>
        <taxon>Citricoccus</taxon>
    </lineage>
</organism>
<sequence length="729" mass="79552">MTDTTTEPIRPPHPLEESENLFEEHLSAAGDAQQSTREEEIRAARDFAASLGLNDLTLEQKAVVLVALSADLSQQLLTAPSSEVYTHLDLMEAAPDGDQDWSTLWSASLEEPAPTSIESNEHGVRHAPESDRLDSSAAAPNSSRHATAWLPALLQRTSTAGQLLESALTSMAATVDQVFDRSMERYELLGVPAGRRSFRDSAAYLRDLTGRTRTQIRAWTEVAEKVCPGPKEPNGHRRPARYTHLSASIHDGTLHVDNATLVLKAMRNVEKYAQQCKVDPATAESALADGERLLANRSRTLHADGLRKLCDQWETSTKTSLDQDGVPPDSDAPHEKQGLSYKGYNAEDDLYHWGMRLTQIQHEMLLAATSAATNPRSRHAQKRAQALTSLFEAFLEEHGLDPEDLIQPDDADSADTNDPAGANPSSADPVSDNSTNRTDLPPQPSPSTDPASPEESTPPGVPTPPQPSADDADQRLGQHTLPLPDLTDPAENLPFDPLDESHLPEMGHVDHPAAVRMTRRVKEALQLEAVFTALHHGISALSGTHLLPRSNGVLPRLTILMDYATLHRSLTADSETTRGEPHLASQGPPVSTALFSGHINPRNIRHLACDAEILPVVMDGKNAVLDQGRHLRNATEAQRTALQARDRGCAAPGCTMTAAWCQPHHVTPWVDGGETDLDNLVLLCPGCHRATHDGRWTITIKDGTPWFTPASYVDLNQTPRRNDLWHTNS</sequence>
<dbReference type="RefSeq" id="WP_278157220.1">
    <property type="nucleotide sequence ID" value="NZ_CP121252.1"/>
</dbReference>
<feature type="region of interest" description="Disordered" evidence="1">
    <location>
        <begin position="317"/>
        <end position="340"/>
    </location>
</feature>
<dbReference type="CDD" id="cd00085">
    <property type="entry name" value="HNHc"/>
    <property type="match status" value="1"/>
</dbReference>